<evidence type="ECO:0000313" key="2">
    <source>
        <dbReference type="EnsemblPlants" id="AET00179"/>
    </source>
</evidence>
<name>G7KCV8_MEDTR</name>
<sequence>MDRCGLMELYVDHCKVVRAPPRFVHTNEITFKLEDIEVEMFYRVDMRPHEAIIFVYVIQLMCSQVAPAEFSLLNCTFYFQMK</sequence>
<reference evidence="1 3" key="2">
    <citation type="journal article" date="2014" name="BMC Genomics">
        <title>An improved genome release (version Mt4.0) for the model legume Medicago truncatula.</title>
        <authorList>
            <person name="Tang H."/>
            <person name="Krishnakumar V."/>
            <person name="Bidwell S."/>
            <person name="Rosen B."/>
            <person name="Chan A."/>
            <person name="Zhou S."/>
            <person name="Gentzbittel L."/>
            <person name="Childs K.L."/>
            <person name="Yandell M."/>
            <person name="Gundlach H."/>
            <person name="Mayer K.F."/>
            <person name="Schwartz D.C."/>
            <person name="Town C.D."/>
        </authorList>
    </citation>
    <scope>GENOME REANNOTATION</scope>
    <source>
        <strain evidence="2 3">cv. Jemalong A17</strain>
    </source>
</reference>
<organism evidence="1 3">
    <name type="scientific">Medicago truncatula</name>
    <name type="common">Barrel medic</name>
    <name type="synonym">Medicago tribuloides</name>
    <dbReference type="NCBI Taxonomy" id="3880"/>
    <lineage>
        <taxon>Eukaryota</taxon>
        <taxon>Viridiplantae</taxon>
        <taxon>Streptophyta</taxon>
        <taxon>Embryophyta</taxon>
        <taxon>Tracheophyta</taxon>
        <taxon>Spermatophyta</taxon>
        <taxon>Magnoliopsida</taxon>
        <taxon>eudicotyledons</taxon>
        <taxon>Gunneridae</taxon>
        <taxon>Pentapetalae</taxon>
        <taxon>rosids</taxon>
        <taxon>fabids</taxon>
        <taxon>Fabales</taxon>
        <taxon>Fabaceae</taxon>
        <taxon>Papilionoideae</taxon>
        <taxon>50 kb inversion clade</taxon>
        <taxon>NPAAA clade</taxon>
        <taxon>Hologalegina</taxon>
        <taxon>IRL clade</taxon>
        <taxon>Trifolieae</taxon>
        <taxon>Medicago</taxon>
    </lineage>
</organism>
<protein>
    <submittedName>
        <fullName evidence="1 2">Uncharacterized protein</fullName>
    </submittedName>
</protein>
<reference evidence="1 3" key="1">
    <citation type="journal article" date="2011" name="Nature">
        <title>The Medicago genome provides insight into the evolution of rhizobial symbioses.</title>
        <authorList>
            <person name="Young N.D."/>
            <person name="Debelle F."/>
            <person name="Oldroyd G.E."/>
            <person name="Geurts R."/>
            <person name="Cannon S.B."/>
            <person name="Udvardi M.K."/>
            <person name="Benedito V.A."/>
            <person name="Mayer K.F."/>
            <person name="Gouzy J."/>
            <person name="Schoof H."/>
            <person name="Van de Peer Y."/>
            <person name="Proost S."/>
            <person name="Cook D.R."/>
            <person name="Meyers B.C."/>
            <person name="Spannagl M."/>
            <person name="Cheung F."/>
            <person name="De Mita S."/>
            <person name="Krishnakumar V."/>
            <person name="Gundlach H."/>
            <person name="Zhou S."/>
            <person name="Mudge J."/>
            <person name="Bharti A.K."/>
            <person name="Murray J.D."/>
            <person name="Naoumkina M.A."/>
            <person name="Rosen B."/>
            <person name="Silverstein K.A."/>
            <person name="Tang H."/>
            <person name="Rombauts S."/>
            <person name="Zhao P.X."/>
            <person name="Zhou P."/>
            <person name="Barbe V."/>
            <person name="Bardou P."/>
            <person name="Bechner M."/>
            <person name="Bellec A."/>
            <person name="Berger A."/>
            <person name="Berges H."/>
            <person name="Bidwell S."/>
            <person name="Bisseling T."/>
            <person name="Choisne N."/>
            <person name="Couloux A."/>
            <person name="Denny R."/>
            <person name="Deshpande S."/>
            <person name="Dai X."/>
            <person name="Doyle J.J."/>
            <person name="Dudez A.M."/>
            <person name="Farmer A.D."/>
            <person name="Fouteau S."/>
            <person name="Franken C."/>
            <person name="Gibelin C."/>
            <person name="Gish J."/>
            <person name="Goldstein S."/>
            <person name="Gonzalez A.J."/>
            <person name="Green P.J."/>
            <person name="Hallab A."/>
            <person name="Hartog M."/>
            <person name="Hua A."/>
            <person name="Humphray S.J."/>
            <person name="Jeong D.H."/>
            <person name="Jing Y."/>
            <person name="Jocker A."/>
            <person name="Kenton S.M."/>
            <person name="Kim D.J."/>
            <person name="Klee K."/>
            <person name="Lai H."/>
            <person name="Lang C."/>
            <person name="Lin S."/>
            <person name="Macmil S.L."/>
            <person name="Magdelenat G."/>
            <person name="Matthews L."/>
            <person name="McCorrison J."/>
            <person name="Monaghan E.L."/>
            <person name="Mun J.H."/>
            <person name="Najar F.Z."/>
            <person name="Nicholson C."/>
            <person name="Noirot C."/>
            <person name="O'Bleness M."/>
            <person name="Paule C.R."/>
            <person name="Poulain J."/>
            <person name="Prion F."/>
            <person name="Qin B."/>
            <person name="Qu C."/>
            <person name="Retzel E.F."/>
            <person name="Riddle C."/>
            <person name="Sallet E."/>
            <person name="Samain S."/>
            <person name="Samson N."/>
            <person name="Sanders I."/>
            <person name="Saurat O."/>
            <person name="Scarpelli C."/>
            <person name="Schiex T."/>
            <person name="Segurens B."/>
            <person name="Severin A.J."/>
            <person name="Sherrier D.J."/>
            <person name="Shi R."/>
            <person name="Sims S."/>
            <person name="Singer S.R."/>
            <person name="Sinharoy S."/>
            <person name="Sterck L."/>
            <person name="Viollet A."/>
            <person name="Wang B.B."/>
            <person name="Wang K."/>
            <person name="Wang M."/>
            <person name="Wang X."/>
            <person name="Warfsmann J."/>
            <person name="Weissenbach J."/>
            <person name="White D.D."/>
            <person name="White J.D."/>
            <person name="Wiley G.B."/>
            <person name="Wincker P."/>
            <person name="Xing Y."/>
            <person name="Yang L."/>
            <person name="Yao Z."/>
            <person name="Ying F."/>
            <person name="Zhai J."/>
            <person name="Zhou L."/>
            <person name="Zuber A."/>
            <person name="Denarie J."/>
            <person name="Dixon R.A."/>
            <person name="May G.D."/>
            <person name="Schwartz D.C."/>
            <person name="Rogers J."/>
            <person name="Quetier F."/>
            <person name="Town C.D."/>
            <person name="Roe B.A."/>
        </authorList>
    </citation>
    <scope>NUCLEOTIDE SEQUENCE [LARGE SCALE GENOMIC DNA]</scope>
    <source>
        <strain evidence="1">A17</strain>
        <strain evidence="2 3">cv. Jemalong A17</strain>
    </source>
</reference>
<reference evidence="2" key="3">
    <citation type="submission" date="2015-04" db="UniProtKB">
        <authorList>
            <consortium name="EnsemblPlants"/>
        </authorList>
    </citation>
    <scope>IDENTIFICATION</scope>
    <source>
        <strain evidence="2">cv. Jemalong A17</strain>
    </source>
</reference>
<dbReference type="Proteomes" id="UP000002051">
    <property type="component" value="Chromosome 5"/>
</dbReference>
<dbReference type="HOGENOM" id="CLU_2561798_0_0_1"/>
<evidence type="ECO:0000313" key="3">
    <source>
        <dbReference type="Proteomes" id="UP000002051"/>
    </source>
</evidence>
<dbReference type="EnsemblPlants" id="AET00179">
    <property type="protein sequence ID" value="AET00179"/>
    <property type="gene ID" value="MTR_5g089180"/>
</dbReference>
<gene>
    <name evidence="1" type="ordered locus">MTR_5g089180</name>
</gene>
<dbReference type="EMBL" id="CM001221">
    <property type="protein sequence ID" value="AET00179.1"/>
    <property type="molecule type" value="Genomic_DNA"/>
</dbReference>
<proteinExistence type="predicted"/>
<evidence type="ECO:0000313" key="1">
    <source>
        <dbReference type="EMBL" id="AET00179.1"/>
    </source>
</evidence>
<dbReference type="PaxDb" id="3880-AET00179"/>
<accession>G7KCV8</accession>
<keyword evidence="3" id="KW-1185">Reference proteome</keyword>
<dbReference type="AlphaFoldDB" id="G7KCV8"/>